<proteinExistence type="predicted"/>
<evidence type="ECO:0000256" key="1">
    <source>
        <dbReference type="SAM" id="Phobius"/>
    </source>
</evidence>
<accession>A0A0W8F0D9</accession>
<comment type="caution">
    <text evidence="2">The sequence shown here is derived from an EMBL/GenBank/DDBJ whole genome shotgun (WGS) entry which is preliminary data.</text>
</comment>
<evidence type="ECO:0000313" key="2">
    <source>
        <dbReference type="EMBL" id="KUG14319.1"/>
    </source>
</evidence>
<gene>
    <name evidence="2" type="ORF">ASZ90_016039</name>
</gene>
<reference evidence="2" key="1">
    <citation type="journal article" date="2015" name="Proc. Natl. Acad. Sci. U.S.A.">
        <title>Networks of energetic and metabolic interactions define dynamics in microbial communities.</title>
        <authorList>
            <person name="Embree M."/>
            <person name="Liu J.K."/>
            <person name="Al-Bassam M.M."/>
            <person name="Zengler K."/>
        </authorList>
    </citation>
    <scope>NUCLEOTIDE SEQUENCE</scope>
</reference>
<keyword evidence="1" id="KW-0812">Transmembrane</keyword>
<name>A0A0W8F0D9_9ZZZZ</name>
<protein>
    <submittedName>
        <fullName evidence="2">Uncharacterized protein</fullName>
    </submittedName>
</protein>
<organism evidence="2">
    <name type="scientific">hydrocarbon metagenome</name>
    <dbReference type="NCBI Taxonomy" id="938273"/>
    <lineage>
        <taxon>unclassified sequences</taxon>
        <taxon>metagenomes</taxon>
        <taxon>ecological metagenomes</taxon>
    </lineage>
</organism>
<sequence>MRVLSGISPNDYSPIVFLSVLFIEAVDIASLVYGGFTLYYHFSGKLAPE</sequence>
<keyword evidence="1" id="KW-1133">Transmembrane helix</keyword>
<feature type="transmembrane region" description="Helical" evidence="1">
    <location>
        <begin position="15"/>
        <end position="40"/>
    </location>
</feature>
<dbReference type="AlphaFoldDB" id="A0A0W8F0D9"/>
<keyword evidence="1" id="KW-0472">Membrane</keyword>
<dbReference type="EMBL" id="LNQE01001672">
    <property type="protein sequence ID" value="KUG14319.1"/>
    <property type="molecule type" value="Genomic_DNA"/>
</dbReference>